<dbReference type="eggNOG" id="COG1122">
    <property type="taxonomic scope" value="Bacteria"/>
</dbReference>
<dbReference type="InterPro" id="IPR003439">
    <property type="entry name" value="ABC_transporter-like_ATP-bd"/>
</dbReference>
<evidence type="ECO:0000256" key="2">
    <source>
        <dbReference type="ARBA" id="ARBA00005417"/>
    </source>
</evidence>
<evidence type="ECO:0000256" key="4">
    <source>
        <dbReference type="ARBA" id="ARBA00022475"/>
    </source>
</evidence>
<dbReference type="PATRIC" id="fig|1045004.4.peg.1058"/>
<dbReference type="Pfam" id="PF00005">
    <property type="entry name" value="ABC_tran"/>
    <property type="match status" value="1"/>
</dbReference>
<dbReference type="PROSITE" id="PS00211">
    <property type="entry name" value="ABC_TRANSPORTER_1"/>
    <property type="match status" value="1"/>
</dbReference>
<evidence type="ECO:0000313" key="11">
    <source>
        <dbReference type="Proteomes" id="UP000004959"/>
    </source>
</evidence>
<evidence type="ECO:0000256" key="8">
    <source>
        <dbReference type="ARBA" id="ARBA00023136"/>
    </source>
</evidence>
<comment type="subcellular location">
    <subcellularLocation>
        <location evidence="1">Cell membrane</location>
        <topology evidence="1">Peripheral membrane protein</topology>
    </subcellularLocation>
</comment>
<dbReference type="PANTHER" id="PTHR43553">
    <property type="entry name" value="HEAVY METAL TRANSPORTER"/>
    <property type="match status" value="1"/>
</dbReference>
<dbReference type="AlphaFoldDB" id="G9WFK4"/>
<dbReference type="RefSeq" id="WP_007745902.1">
    <property type="nucleotide sequence ID" value="NZ_CM001398.1"/>
</dbReference>
<dbReference type="CDD" id="cd03225">
    <property type="entry name" value="ABC_cobalt_CbiO_domain1"/>
    <property type="match status" value="1"/>
</dbReference>
<evidence type="ECO:0000256" key="6">
    <source>
        <dbReference type="ARBA" id="ARBA00022840"/>
    </source>
</evidence>
<dbReference type="OrthoDB" id="9784332at2"/>
<keyword evidence="8" id="KW-0472">Membrane</keyword>
<reference evidence="10 11" key="1">
    <citation type="journal article" date="2012" name="PLoS ONE">
        <title>Functional divergence in the genus oenococcus as predicted by genome sequencing of the newly-described species, Oenococcus kitaharae.</title>
        <authorList>
            <person name="Borneman A.R."/>
            <person name="McCarthy J.M."/>
            <person name="Chambers P.J."/>
            <person name="Bartowsky E.J."/>
        </authorList>
    </citation>
    <scope>NUCLEOTIDE SEQUENCE [LARGE SCALE GENOMIC DNA]</scope>
    <source>
        <strain evidence="11">DSM17330</strain>
    </source>
</reference>
<sequence>MAIEFQQVNYHYKTLPQEKFFSLKKLSLRINEGDFILVAGSTGSGKTTFLKLLDTLILPSDGQIIFQDQVVNRRSSEKALMRIRRFFAFVLQFPQRQLFANTVLEDVAFSALNFGDSKAVAEKKAAEILERVGLEKKLWQRPVFNLSVGQMRKAAIAGSLVNHPRYLLLDEPTAGMDEYAKKDLLELLEQLHKDGSTIIVVSHDLDIFVPFASRMFFFSDGQLLFDQSPAQLYSQKNIQGLQIPTAVYYARQLGLKKTPLSLEELAEAINE</sequence>
<dbReference type="InterPro" id="IPR050095">
    <property type="entry name" value="ECF_ABC_transporter_ATP-bd"/>
</dbReference>
<keyword evidence="7" id="KW-1278">Translocase</keyword>
<keyword evidence="3" id="KW-0813">Transport</keyword>
<keyword evidence="6" id="KW-0067">ATP-binding</keyword>
<dbReference type="InterPro" id="IPR015856">
    <property type="entry name" value="ABC_transpr_CbiO/EcfA_su"/>
</dbReference>
<dbReference type="Gene3D" id="3.40.50.300">
    <property type="entry name" value="P-loop containing nucleotide triphosphate hydrolases"/>
    <property type="match status" value="1"/>
</dbReference>
<feature type="domain" description="ABC transporter" evidence="9">
    <location>
        <begin position="3"/>
        <end position="245"/>
    </location>
</feature>
<gene>
    <name evidence="10" type="ORF">OKIT_1058</name>
</gene>
<dbReference type="GO" id="GO:0005524">
    <property type="term" value="F:ATP binding"/>
    <property type="evidence" value="ECO:0007669"/>
    <property type="project" value="UniProtKB-KW"/>
</dbReference>
<evidence type="ECO:0000256" key="3">
    <source>
        <dbReference type="ARBA" id="ARBA00022448"/>
    </source>
</evidence>
<evidence type="ECO:0000256" key="1">
    <source>
        <dbReference type="ARBA" id="ARBA00004202"/>
    </source>
</evidence>
<proteinExistence type="inferred from homology"/>
<protein>
    <submittedName>
        <fullName evidence="10">ECF transporter ATPase component</fullName>
    </submittedName>
</protein>
<dbReference type="PROSITE" id="PS50893">
    <property type="entry name" value="ABC_TRANSPORTER_2"/>
    <property type="match status" value="1"/>
</dbReference>
<dbReference type="STRING" id="336988.NT96_06090"/>
<dbReference type="SMART" id="SM00382">
    <property type="entry name" value="AAA"/>
    <property type="match status" value="1"/>
</dbReference>
<comment type="similarity">
    <text evidence="2">Belongs to the ABC transporter superfamily.</text>
</comment>
<keyword evidence="4" id="KW-1003">Cell membrane</keyword>
<keyword evidence="11" id="KW-1185">Reference proteome</keyword>
<evidence type="ECO:0000259" key="9">
    <source>
        <dbReference type="PROSITE" id="PS50893"/>
    </source>
</evidence>
<dbReference type="GO" id="GO:0016887">
    <property type="term" value="F:ATP hydrolysis activity"/>
    <property type="evidence" value="ECO:0007669"/>
    <property type="project" value="InterPro"/>
</dbReference>
<dbReference type="InterPro" id="IPR003593">
    <property type="entry name" value="AAA+_ATPase"/>
</dbReference>
<dbReference type="GO" id="GO:0043190">
    <property type="term" value="C:ATP-binding cassette (ABC) transporter complex"/>
    <property type="evidence" value="ECO:0007669"/>
    <property type="project" value="TreeGrafter"/>
</dbReference>
<accession>G9WFK4</accession>
<comment type="caution">
    <text evidence="10">The sequence shown here is derived from an EMBL/GenBank/DDBJ whole genome shotgun (WGS) entry which is preliminary data.</text>
</comment>
<dbReference type="HOGENOM" id="CLU_000604_1_22_9"/>
<evidence type="ECO:0000313" key="10">
    <source>
        <dbReference type="EMBL" id="EHN59161.1"/>
    </source>
</evidence>
<dbReference type="GO" id="GO:0042626">
    <property type="term" value="F:ATPase-coupled transmembrane transporter activity"/>
    <property type="evidence" value="ECO:0007669"/>
    <property type="project" value="TreeGrafter"/>
</dbReference>
<dbReference type="Proteomes" id="UP000004959">
    <property type="component" value="Chromosome"/>
</dbReference>
<keyword evidence="5" id="KW-0547">Nucleotide-binding</keyword>
<organism evidence="10 11">
    <name type="scientific">Oenococcus kitaharae DSM 17330</name>
    <dbReference type="NCBI Taxonomy" id="1045004"/>
    <lineage>
        <taxon>Bacteria</taxon>
        <taxon>Bacillati</taxon>
        <taxon>Bacillota</taxon>
        <taxon>Bacilli</taxon>
        <taxon>Lactobacillales</taxon>
        <taxon>Lactobacillaceae</taxon>
        <taxon>Oenococcus</taxon>
    </lineage>
</organism>
<evidence type="ECO:0000256" key="7">
    <source>
        <dbReference type="ARBA" id="ARBA00022967"/>
    </source>
</evidence>
<dbReference type="InterPro" id="IPR017871">
    <property type="entry name" value="ABC_transporter-like_CS"/>
</dbReference>
<dbReference type="EMBL" id="AFVZ01000001">
    <property type="protein sequence ID" value="EHN59161.1"/>
    <property type="molecule type" value="Genomic_DNA"/>
</dbReference>
<dbReference type="InterPro" id="IPR027417">
    <property type="entry name" value="P-loop_NTPase"/>
</dbReference>
<evidence type="ECO:0000256" key="5">
    <source>
        <dbReference type="ARBA" id="ARBA00022741"/>
    </source>
</evidence>
<dbReference type="SUPFAM" id="SSF52540">
    <property type="entry name" value="P-loop containing nucleoside triphosphate hydrolases"/>
    <property type="match status" value="1"/>
</dbReference>
<name>G9WFK4_9LACO</name>